<feature type="region of interest" description="Disordered" evidence="3">
    <location>
        <begin position="133"/>
        <end position="167"/>
    </location>
</feature>
<dbReference type="PROSITE" id="PS50075">
    <property type="entry name" value="CARRIER"/>
    <property type="match status" value="1"/>
</dbReference>
<dbReference type="AlphaFoldDB" id="A0A5Q0HF50"/>
<dbReference type="InterPro" id="IPR009081">
    <property type="entry name" value="PP-bd_ACP"/>
</dbReference>
<dbReference type="PANTHER" id="PTHR44845">
    <property type="entry name" value="CARRIER DOMAIN-CONTAINING PROTEIN"/>
    <property type="match status" value="1"/>
</dbReference>
<evidence type="ECO:0000313" key="5">
    <source>
        <dbReference type="EMBL" id="QFZ24585.1"/>
    </source>
</evidence>
<dbReference type="InterPro" id="IPR036736">
    <property type="entry name" value="ACP-like_sf"/>
</dbReference>
<protein>
    <submittedName>
        <fullName evidence="5">Acyl carrier protein</fullName>
    </submittedName>
</protein>
<reference evidence="6" key="1">
    <citation type="journal article" date="2021" name="Curr. Microbiol.">
        <title>Complete genome of nocamycin-producing strain Saccharothrix syringae NRRL B-16468 reveals the biosynthetic potential for secondary metabolites.</title>
        <authorList>
            <person name="Mo X."/>
            <person name="Yang S."/>
        </authorList>
    </citation>
    <scope>NUCLEOTIDE SEQUENCE [LARGE SCALE GENOMIC DNA]</scope>
    <source>
        <strain evidence="6">ATCC 51364 / DSM 43886 / JCM 6844 / KCTC 9398 / NBRC 14523 / NRRL B-16468 / INA 2240</strain>
    </source>
</reference>
<gene>
    <name evidence="5" type="ORF">EKG83_29570</name>
</gene>
<dbReference type="GO" id="GO:0031177">
    <property type="term" value="F:phosphopantetheine binding"/>
    <property type="evidence" value="ECO:0007669"/>
    <property type="project" value="InterPro"/>
</dbReference>
<dbReference type="SMART" id="SM00823">
    <property type="entry name" value="PKS_PP"/>
    <property type="match status" value="1"/>
</dbReference>
<sequence length="167" mass="17564">MASSSWSLPVRRRSPGFLPNHPARPPARGPPVAGIGPRQPARGDDVTDPDLVTGTPAPVAPDPVVASVRRIWADVLDAEQVPVDAGFFEIGGDSLLFIVLLERLSRFCGRELDAAELFEHGTVADQARFLTSGEGGRDAAGQDAGGRGAAAIGAHDRSRLLGRSRRA</sequence>
<accession>A0A5Q0HF50</accession>
<keyword evidence="2" id="KW-0597">Phosphoprotein</keyword>
<dbReference type="Proteomes" id="UP000325787">
    <property type="component" value="Chromosome"/>
</dbReference>
<evidence type="ECO:0000259" key="4">
    <source>
        <dbReference type="PROSITE" id="PS50075"/>
    </source>
</evidence>
<keyword evidence="1" id="KW-0596">Phosphopantetheine</keyword>
<dbReference type="Pfam" id="PF00550">
    <property type="entry name" value="PP-binding"/>
    <property type="match status" value="1"/>
</dbReference>
<organism evidence="5 6">
    <name type="scientific">Saccharothrix syringae</name>
    <name type="common">Nocardiopsis syringae</name>
    <dbReference type="NCBI Taxonomy" id="103733"/>
    <lineage>
        <taxon>Bacteria</taxon>
        <taxon>Bacillati</taxon>
        <taxon>Actinomycetota</taxon>
        <taxon>Actinomycetes</taxon>
        <taxon>Pseudonocardiales</taxon>
        <taxon>Pseudonocardiaceae</taxon>
        <taxon>Saccharothrix</taxon>
    </lineage>
</organism>
<dbReference type="PANTHER" id="PTHR44845:SF6">
    <property type="entry name" value="BETA-ALANINE-ACTIVATING ENZYME"/>
    <property type="match status" value="1"/>
</dbReference>
<dbReference type="KEGG" id="ssyi:EKG83_29570"/>
<evidence type="ECO:0000256" key="3">
    <source>
        <dbReference type="SAM" id="MobiDB-lite"/>
    </source>
</evidence>
<keyword evidence="6" id="KW-1185">Reference proteome</keyword>
<proteinExistence type="predicted"/>
<dbReference type="SUPFAM" id="SSF47336">
    <property type="entry name" value="ACP-like"/>
    <property type="match status" value="1"/>
</dbReference>
<feature type="domain" description="Carrier" evidence="4">
    <location>
        <begin position="59"/>
        <end position="134"/>
    </location>
</feature>
<evidence type="ECO:0000256" key="1">
    <source>
        <dbReference type="ARBA" id="ARBA00022450"/>
    </source>
</evidence>
<name>A0A5Q0HF50_SACSY</name>
<evidence type="ECO:0000313" key="6">
    <source>
        <dbReference type="Proteomes" id="UP000325787"/>
    </source>
</evidence>
<dbReference type="OrthoDB" id="2472181at2"/>
<dbReference type="EMBL" id="CP034550">
    <property type="protein sequence ID" value="QFZ24585.1"/>
    <property type="molecule type" value="Genomic_DNA"/>
</dbReference>
<feature type="region of interest" description="Disordered" evidence="3">
    <location>
        <begin position="1"/>
        <end position="59"/>
    </location>
</feature>
<dbReference type="Gene3D" id="1.10.1200.10">
    <property type="entry name" value="ACP-like"/>
    <property type="match status" value="1"/>
</dbReference>
<evidence type="ECO:0000256" key="2">
    <source>
        <dbReference type="ARBA" id="ARBA00022553"/>
    </source>
</evidence>
<dbReference type="InterPro" id="IPR020806">
    <property type="entry name" value="PKS_PP-bd"/>
</dbReference>